<organism evidence="2 3">
    <name type="scientific">Gymnopilus dilepis</name>
    <dbReference type="NCBI Taxonomy" id="231916"/>
    <lineage>
        <taxon>Eukaryota</taxon>
        <taxon>Fungi</taxon>
        <taxon>Dikarya</taxon>
        <taxon>Basidiomycota</taxon>
        <taxon>Agaricomycotina</taxon>
        <taxon>Agaricomycetes</taxon>
        <taxon>Agaricomycetidae</taxon>
        <taxon>Agaricales</taxon>
        <taxon>Agaricineae</taxon>
        <taxon>Hymenogastraceae</taxon>
        <taxon>Gymnopilus</taxon>
    </lineage>
</organism>
<protein>
    <submittedName>
        <fullName evidence="2">Uncharacterized protein</fullName>
    </submittedName>
</protein>
<proteinExistence type="predicted"/>
<dbReference type="InParanoid" id="A0A409Y0X4"/>
<sequence length="60" mass="6857">MLDPLNLGTTDKDLMPLEADDDSFFDDIRPTDASSIIWKDRPVNNEGEDDNSDLSDQTWR</sequence>
<feature type="region of interest" description="Disordered" evidence="1">
    <location>
        <begin position="1"/>
        <end position="60"/>
    </location>
</feature>
<reference evidence="2 3" key="1">
    <citation type="journal article" date="2018" name="Evol. Lett.">
        <title>Horizontal gene cluster transfer increased hallucinogenic mushroom diversity.</title>
        <authorList>
            <person name="Reynolds H.T."/>
            <person name="Vijayakumar V."/>
            <person name="Gluck-Thaler E."/>
            <person name="Korotkin H.B."/>
            <person name="Matheny P.B."/>
            <person name="Slot J.C."/>
        </authorList>
    </citation>
    <scope>NUCLEOTIDE SEQUENCE [LARGE SCALE GENOMIC DNA]</scope>
    <source>
        <strain evidence="2 3">SRW20</strain>
    </source>
</reference>
<evidence type="ECO:0000313" key="3">
    <source>
        <dbReference type="Proteomes" id="UP000284706"/>
    </source>
</evidence>
<name>A0A409Y0X4_9AGAR</name>
<evidence type="ECO:0000313" key="2">
    <source>
        <dbReference type="EMBL" id="PPQ96660.1"/>
    </source>
</evidence>
<dbReference type="Proteomes" id="UP000284706">
    <property type="component" value="Unassembled WGS sequence"/>
</dbReference>
<gene>
    <name evidence="2" type="ORF">CVT26_010327</name>
</gene>
<evidence type="ECO:0000256" key="1">
    <source>
        <dbReference type="SAM" id="MobiDB-lite"/>
    </source>
</evidence>
<dbReference type="EMBL" id="NHYE01001338">
    <property type="protein sequence ID" value="PPQ96660.1"/>
    <property type="molecule type" value="Genomic_DNA"/>
</dbReference>
<comment type="caution">
    <text evidence="2">The sequence shown here is derived from an EMBL/GenBank/DDBJ whole genome shotgun (WGS) entry which is preliminary data.</text>
</comment>
<keyword evidence="3" id="KW-1185">Reference proteome</keyword>
<dbReference type="AlphaFoldDB" id="A0A409Y0X4"/>
<accession>A0A409Y0X4</accession>